<organism evidence="2 3">
    <name type="scientific">Candidatus Gemmiger avistercoris</name>
    <dbReference type="NCBI Taxonomy" id="2838606"/>
    <lineage>
        <taxon>Bacteria</taxon>
        <taxon>Bacillati</taxon>
        <taxon>Bacillota</taxon>
        <taxon>Clostridia</taxon>
        <taxon>Eubacteriales</taxon>
        <taxon>Gemmiger</taxon>
    </lineage>
</organism>
<dbReference type="AlphaFoldDB" id="A0A9D2JNV5"/>
<name>A0A9D2JNV5_9FIRM</name>
<reference evidence="2" key="1">
    <citation type="journal article" date="2021" name="PeerJ">
        <title>Extensive microbial diversity within the chicken gut microbiome revealed by metagenomics and culture.</title>
        <authorList>
            <person name="Gilroy R."/>
            <person name="Ravi A."/>
            <person name="Getino M."/>
            <person name="Pursley I."/>
            <person name="Horton D.L."/>
            <person name="Alikhan N.F."/>
            <person name="Baker D."/>
            <person name="Gharbi K."/>
            <person name="Hall N."/>
            <person name="Watson M."/>
            <person name="Adriaenssens E.M."/>
            <person name="Foster-Nyarko E."/>
            <person name="Jarju S."/>
            <person name="Secka A."/>
            <person name="Antonio M."/>
            <person name="Oren A."/>
            <person name="Chaudhuri R.R."/>
            <person name="La Ragione R."/>
            <person name="Hildebrand F."/>
            <person name="Pallen M.J."/>
        </authorList>
    </citation>
    <scope>NUCLEOTIDE SEQUENCE</scope>
    <source>
        <strain evidence="2">CHK188-11489</strain>
    </source>
</reference>
<dbReference type="Proteomes" id="UP000824105">
    <property type="component" value="Unassembled WGS sequence"/>
</dbReference>
<gene>
    <name evidence="2" type="ORF">H9724_06450</name>
</gene>
<comment type="caution">
    <text evidence="2">The sequence shown here is derived from an EMBL/GenBank/DDBJ whole genome shotgun (WGS) entry which is preliminary data.</text>
</comment>
<accession>A0A9D2JNV5</accession>
<evidence type="ECO:0000313" key="3">
    <source>
        <dbReference type="Proteomes" id="UP000824105"/>
    </source>
</evidence>
<feature type="compositionally biased region" description="Basic residues" evidence="1">
    <location>
        <begin position="1"/>
        <end position="12"/>
    </location>
</feature>
<dbReference type="EMBL" id="DXBF01000054">
    <property type="protein sequence ID" value="HIZ62390.1"/>
    <property type="molecule type" value="Genomic_DNA"/>
</dbReference>
<proteinExistence type="predicted"/>
<evidence type="ECO:0000313" key="2">
    <source>
        <dbReference type="EMBL" id="HIZ62390.1"/>
    </source>
</evidence>
<sequence>MWRGFFKKRKKPLLQPPPGLGEKDIATQSSVCTGETLIGFRQPQTGRLLQAVVVRSEADRTAFYRAYGYEPPCQNP</sequence>
<evidence type="ECO:0000256" key="1">
    <source>
        <dbReference type="SAM" id="MobiDB-lite"/>
    </source>
</evidence>
<feature type="region of interest" description="Disordered" evidence="1">
    <location>
        <begin position="1"/>
        <end position="25"/>
    </location>
</feature>
<reference evidence="2" key="2">
    <citation type="submission" date="2021-04" db="EMBL/GenBank/DDBJ databases">
        <authorList>
            <person name="Gilroy R."/>
        </authorList>
    </citation>
    <scope>NUCLEOTIDE SEQUENCE</scope>
    <source>
        <strain evidence="2">CHK188-11489</strain>
    </source>
</reference>
<protein>
    <submittedName>
        <fullName evidence="2">Uncharacterized protein</fullName>
    </submittedName>
</protein>